<feature type="signal peptide" evidence="1">
    <location>
        <begin position="1"/>
        <end position="18"/>
    </location>
</feature>
<dbReference type="InterPro" id="IPR006121">
    <property type="entry name" value="HMA_dom"/>
</dbReference>
<keyword evidence="4" id="KW-1185">Reference proteome</keyword>
<keyword evidence="1" id="KW-0732">Signal</keyword>
<evidence type="ECO:0000256" key="1">
    <source>
        <dbReference type="SAM" id="SignalP"/>
    </source>
</evidence>
<accession>A0ABU2Y705</accession>
<dbReference type="EMBL" id="JAVRHV010000007">
    <property type="protein sequence ID" value="MDT0553985.1"/>
    <property type="molecule type" value="Genomic_DNA"/>
</dbReference>
<name>A0ABU2Y705_9FLAO</name>
<evidence type="ECO:0000313" key="3">
    <source>
        <dbReference type="EMBL" id="MDT0553985.1"/>
    </source>
</evidence>
<evidence type="ECO:0000259" key="2">
    <source>
        <dbReference type="Pfam" id="PF00403"/>
    </source>
</evidence>
<dbReference type="Pfam" id="PF00403">
    <property type="entry name" value="HMA"/>
    <property type="match status" value="1"/>
</dbReference>
<protein>
    <submittedName>
        <fullName evidence="3">Heavy metal-associated domain-containing protein</fullName>
    </submittedName>
</protein>
<dbReference type="InterPro" id="IPR036163">
    <property type="entry name" value="HMA_dom_sf"/>
</dbReference>
<gene>
    <name evidence="3" type="ORF">RM519_12055</name>
</gene>
<dbReference type="SUPFAM" id="SSF55008">
    <property type="entry name" value="HMA, heavy metal-associated domain"/>
    <property type="match status" value="1"/>
</dbReference>
<feature type="domain" description="HMA" evidence="2">
    <location>
        <begin position="46"/>
        <end position="103"/>
    </location>
</feature>
<dbReference type="CDD" id="cd00371">
    <property type="entry name" value="HMA"/>
    <property type="match status" value="1"/>
</dbReference>
<feature type="chain" id="PRO_5046353680" evidence="1">
    <location>
        <begin position="19"/>
        <end position="132"/>
    </location>
</feature>
<proteinExistence type="predicted"/>
<dbReference type="PROSITE" id="PS51257">
    <property type="entry name" value="PROKAR_LIPOPROTEIN"/>
    <property type="match status" value="1"/>
</dbReference>
<organism evidence="3 4">
    <name type="scientific">Urechidicola vernalis</name>
    <dbReference type="NCBI Taxonomy" id="3075600"/>
    <lineage>
        <taxon>Bacteria</taxon>
        <taxon>Pseudomonadati</taxon>
        <taxon>Bacteroidota</taxon>
        <taxon>Flavobacteriia</taxon>
        <taxon>Flavobacteriales</taxon>
        <taxon>Flavobacteriaceae</taxon>
        <taxon>Urechidicola</taxon>
    </lineage>
</organism>
<dbReference type="Gene3D" id="3.30.70.100">
    <property type="match status" value="1"/>
</dbReference>
<comment type="caution">
    <text evidence="3">The sequence shown here is derived from an EMBL/GenBank/DDBJ whole genome shotgun (WGS) entry which is preliminary data.</text>
</comment>
<dbReference type="RefSeq" id="WP_311594070.1">
    <property type="nucleotide sequence ID" value="NZ_JAVRHV010000007.1"/>
</dbReference>
<reference evidence="3 4" key="1">
    <citation type="submission" date="2023-09" db="EMBL/GenBank/DDBJ databases">
        <authorList>
            <person name="Rey-Velasco X."/>
        </authorList>
    </citation>
    <scope>NUCLEOTIDE SEQUENCE [LARGE SCALE GENOMIC DNA]</scope>
    <source>
        <strain evidence="3 4">P050</strain>
    </source>
</reference>
<dbReference type="Proteomes" id="UP001252186">
    <property type="component" value="Unassembled WGS sequence"/>
</dbReference>
<evidence type="ECO:0000313" key="4">
    <source>
        <dbReference type="Proteomes" id="UP001252186"/>
    </source>
</evidence>
<sequence length="132" mass="14753">MKLLRIYIFAFISIIIFACNTQTTSNKKVDKSNSENRVAKIENVEVTIEGMTCEIGCAKLIESKTHKLEGIIYANVSFEQGLGQFTVNTNKISIEDIEKHINGIAGGELYKVTSTSVVDEFTLIEEIKEETE</sequence>